<gene>
    <name evidence="2" type="ORF">B0T10DRAFT_169913</name>
</gene>
<evidence type="ECO:0000313" key="2">
    <source>
        <dbReference type="EMBL" id="KAH6896974.1"/>
    </source>
</evidence>
<name>A0A9P8WHH4_9HYPO</name>
<organism evidence="2 3">
    <name type="scientific">Thelonectria olida</name>
    <dbReference type="NCBI Taxonomy" id="1576542"/>
    <lineage>
        <taxon>Eukaryota</taxon>
        <taxon>Fungi</taxon>
        <taxon>Dikarya</taxon>
        <taxon>Ascomycota</taxon>
        <taxon>Pezizomycotina</taxon>
        <taxon>Sordariomycetes</taxon>
        <taxon>Hypocreomycetidae</taxon>
        <taxon>Hypocreales</taxon>
        <taxon>Nectriaceae</taxon>
        <taxon>Thelonectria</taxon>
    </lineage>
</organism>
<sequence>MLPLHSPSMCVAEAGVEAGFFEEAEADLDAWKMPDSKGIGLCNTCRCSCSCSNKVKLLWRRVRLGMMDGCHRSRLRTLVGACSLHLSACEPLRSIRAAGEGKQNDGTVEGSGGAPPLKKQRRQGPRQSALAKLVTPSTVQGSVRGGGDHLLWSRYCGEYPVPKTWTMWALWVMVGSWRTARRGGRDDGAKFEFCWVLADAAAPL</sequence>
<evidence type="ECO:0000256" key="1">
    <source>
        <dbReference type="SAM" id="MobiDB-lite"/>
    </source>
</evidence>
<accession>A0A9P8WHH4</accession>
<dbReference type="Proteomes" id="UP000777438">
    <property type="component" value="Unassembled WGS sequence"/>
</dbReference>
<protein>
    <submittedName>
        <fullName evidence="2">Uncharacterized protein</fullName>
    </submittedName>
</protein>
<dbReference type="AlphaFoldDB" id="A0A9P8WHH4"/>
<evidence type="ECO:0000313" key="3">
    <source>
        <dbReference type="Proteomes" id="UP000777438"/>
    </source>
</evidence>
<keyword evidence="3" id="KW-1185">Reference proteome</keyword>
<feature type="region of interest" description="Disordered" evidence="1">
    <location>
        <begin position="100"/>
        <end position="130"/>
    </location>
</feature>
<reference evidence="2 3" key="1">
    <citation type="journal article" date="2021" name="Nat. Commun.">
        <title>Genetic determinants of endophytism in the Arabidopsis root mycobiome.</title>
        <authorList>
            <person name="Mesny F."/>
            <person name="Miyauchi S."/>
            <person name="Thiergart T."/>
            <person name="Pickel B."/>
            <person name="Atanasova L."/>
            <person name="Karlsson M."/>
            <person name="Huettel B."/>
            <person name="Barry K.W."/>
            <person name="Haridas S."/>
            <person name="Chen C."/>
            <person name="Bauer D."/>
            <person name="Andreopoulos W."/>
            <person name="Pangilinan J."/>
            <person name="LaButti K."/>
            <person name="Riley R."/>
            <person name="Lipzen A."/>
            <person name="Clum A."/>
            <person name="Drula E."/>
            <person name="Henrissat B."/>
            <person name="Kohler A."/>
            <person name="Grigoriev I.V."/>
            <person name="Martin F.M."/>
            <person name="Hacquard S."/>
        </authorList>
    </citation>
    <scope>NUCLEOTIDE SEQUENCE [LARGE SCALE GENOMIC DNA]</scope>
    <source>
        <strain evidence="2 3">MPI-CAGE-CH-0241</strain>
    </source>
</reference>
<comment type="caution">
    <text evidence="2">The sequence shown here is derived from an EMBL/GenBank/DDBJ whole genome shotgun (WGS) entry which is preliminary data.</text>
</comment>
<dbReference type="EMBL" id="JAGPYM010000003">
    <property type="protein sequence ID" value="KAH6896974.1"/>
    <property type="molecule type" value="Genomic_DNA"/>
</dbReference>
<proteinExistence type="predicted"/>